<evidence type="ECO:0000256" key="2">
    <source>
        <dbReference type="ARBA" id="ARBA00022734"/>
    </source>
</evidence>
<evidence type="ECO:0000313" key="6">
    <source>
        <dbReference type="Proteomes" id="UP000323000"/>
    </source>
</evidence>
<dbReference type="GO" id="GO:0030246">
    <property type="term" value="F:carbohydrate binding"/>
    <property type="evidence" value="ECO:0007669"/>
    <property type="project" value="UniProtKB-KW"/>
</dbReference>
<accession>A0A5C7H5L6</accession>
<dbReference type="OrthoDB" id="4325201at2759"/>
<dbReference type="SMART" id="SM00915">
    <property type="entry name" value="Jacalin"/>
    <property type="match status" value="4"/>
</dbReference>
<dbReference type="Proteomes" id="UP000323000">
    <property type="component" value="Chromosome 10"/>
</dbReference>
<comment type="similarity">
    <text evidence="1">Belongs to the jacalin lectin family.</text>
</comment>
<feature type="domain" description="Jacalin-type lectin" evidence="4">
    <location>
        <begin position="441"/>
        <end position="584"/>
    </location>
</feature>
<dbReference type="CDD" id="cd09612">
    <property type="entry name" value="Jacalin"/>
    <property type="match status" value="4"/>
</dbReference>
<evidence type="ECO:0000313" key="5">
    <source>
        <dbReference type="EMBL" id="TXG52230.1"/>
    </source>
</evidence>
<name>A0A5C7H5L6_9ROSI</name>
<organism evidence="5 6">
    <name type="scientific">Acer yangbiense</name>
    <dbReference type="NCBI Taxonomy" id="1000413"/>
    <lineage>
        <taxon>Eukaryota</taxon>
        <taxon>Viridiplantae</taxon>
        <taxon>Streptophyta</taxon>
        <taxon>Embryophyta</taxon>
        <taxon>Tracheophyta</taxon>
        <taxon>Spermatophyta</taxon>
        <taxon>Magnoliopsida</taxon>
        <taxon>eudicotyledons</taxon>
        <taxon>Gunneridae</taxon>
        <taxon>Pentapetalae</taxon>
        <taxon>rosids</taxon>
        <taxon>malvids</taxon>
        <taxon>Sapindales</taxon>
        <taxon>Sapindaceae</taxon>
        <taxon>Hippocastanoideae</taxon>
        <taxon>Acereae</taxon>
        <taxon>Acer</taxon>
    </lineage>
</organism>
<dbReference type="PROSITE" id="PS51752">
    <property type="entry name" value="JACALIN_LECTIN"/>
    <property type="match status" value="4"/>
</dbReference>
<dbReference type="Gene3D" id="2.100.10.30">
    <property type="entry name" value="Jacalin-like lectin domain"/>
    <property type="match status" value="4"/>
</dbReference>
<comment type="caution">
    <text evidence="5">The sequence shown here is derived from an EMBL/GenBank/DDBJ whole genome shotgun (WGS) entry which is preliminary data.</text>
</comment>
<dbReference type="InterPro" id="IPR033734">
    <property type="entry name" value="Jacalin-like_lectin_dom_plant"/>
</dbReference>
<protein>
    <recommendedName>
        <fullName evidence="4">Jacalin-type lectin domain-containing protein</fullName>
    </recommendedName>
</protein>
<dbReference type="FunFam" id="2.100.10.30:FF:000001">
    <property type="entry name" value="Jacalin-related lectin 33"/>
    <property type="match status" value="2"/>
</dbReference>
<dbReference type="AlphaFoldDB" id="A0A5C7H5L6"/>
<proteinExistence type="inferred from homology"/>
<evidence type="ECO:0000256" key="1">
    <source>
        <dbReference type="ARBA" id="ARBA00006568"/>
    </source>
</evidence>
<dbReference type="InterPro" id="IPR001229">
    <property type="entry name" value="Jacalin-like_lectin_dom"/>
</dbReference>
<feature type="domain" description="Jacalin-type lectin" evidence="4">
    <location>
        <begin position="10"/>
        <end position="154"/>
    </location>
</feature>
<dbReference type="Pfam" id="PF01419">
    <property type="entry name" value="Jacalin"/>
    <property type="match status" value="4"/>
</dbReference>
<keyword evidence="2" id="KW-0430">Lectin</keyword>
<evidence type="ECO:0000256" key="3">
    <source>
        <dbReference type="ARBA" id="ARBA00022737"/>
    </source>
</evidence>
<feature type="domain" description="Jacalin-type lectin" evidence="4">
    <location>
        <begin position="273"/>
        <end position="415"/>
    </location>
</feature>
<dbReference type="PANTHER" id="PTHR47293:SF66">
    <property type="entry name" value="JACALIN-RELATED LECTIN 11-RELATED"/>
    <property type="match status" value="1"/>
</dbReference>
<keyword evidence="6" id="KW-1185">Reference proteome</keyword>
<sequence>MGKSCNWENSITLGPCSNRPAGDHEWSFKPNGGITEIKLRRGGVLIESITFKSIDEKGNIETSNKFGGDAGGTEHVISLNWPEEYLMKVSGTVVTYADFPGIGSLCFETNLKKYGPFGHTDGTPFEFSVKDGVIAGFYGRFGIYVNTIGVYVKRSAELFTPSSQVQTVTPKLLFVDTLVSVVGVATHRHLHRLQRLPAVPMSPSATVEVTRAPLPQFVLISSFSWLFPHLGFQPKACFDLVFKLKLAYVFAILSLQGDVTISNMHMSYNWKNYITIEPRGGEGGNKKWSFKPNGGITEIKIGYAAVIDSISFKSVDENGMITSSEKFGGNVWKNEEIILINWPKEYLMKISGTQRTYANVYCIESLCFHTNLNKYGPFGPSNSTPFELCMKDGVIVGFHGCCGIYIDAIGVYVKNYADLFSPPCQVQKMIPQDMSYNWNNSITVGPWGGEGGNKIWSFKPNGGIREIKIGFVKTIDSISFKGVDENGMYTSSEIFGGHGEKTEKTIVLNWPEEYLTKISGNLKTQYEKAYCIESLCFHTNLNKYGPFGPTNGTPFELCMKDGVIVGFHGRSGVYINAIGVYVKNSADLFGPSSQVQILTPQVNTRKMMNMDTPRELGPWGGNDTAKPWDDGVFLDINQVDVHVKKGILLGIQFRYQTKNGNSIESERHGEKSGDALYRIKLDSSSEYLIGIMGYYRPVEGNGGFKAVCSLSFYTNKGKYGPFGDQIGMFFSSSVTNGKIIGFHGRSGDYLDALGVHMEYS</sequence>
<dbReference type="EMBL" id="VAHF01000010">
    <property type="protein sequence ID" value="TXG52230.1"/>
    <property type="molecule type" value="Genomic_DNA"/>
</dbReference>
<feature type="domain" description="Jacalin-type lectin" evidence="4">
    <location>
        <begin position="613"/>
        <end position="759"/>
    </location>
</feature>
<dbReference type="SUPFAM" id="SSF51101">
    <property type="entry name" value="Mannose-binding lectins"/>
    <property type="match status" value="4"/>
</dbReference>
<reference evidence="6" key="1">
    <citation type="journal article" date="2019" name="Gigascience">
        <title>De novo genome assembly of the endangered Acer yangbiense, a plant species with extremely small populations endemic to Yunnan Province, China.</title>
        <authorList>
            <person name="Yang J."/>
            <person name="Wariss H.M."/>
            <person name="Tao L."/>
            <person name="Zhang R."/>
            <person name="Yun Q."/>
            <person name="Hollingsworth P."/>
            <person name="Dao Z."/>
            <person name="Luo G."/>
            <person name="Guo H."/>
            <person name="Ma Y."/>
            <person name="Sun W."/>
        </authorList>
    </citation>
    <scope>NUCLEOTIDE SEQUENCE [LARGE SCALE GENOMIC DNA]</scope>
    <source>
        <strain evidence="6">cv. Malutang</strain>
    </source>
</reference>
<gene>
    <name evidence="5" type="ORF">EZV62_021399</name>
</gene>
<keyword evidence="3" id="KW-0677">Repeat</keyword>
<dbReference type="PANTHER" id="PTHR47293">
    <property type="entry name" value="JACALIN-RELATED LECTIN 3"/>
    <property type="match status" value="1"/>
</dbReference>
<evidence type="ECO:0000259" key="4">
    <source>
        <dbReference type="PROSITE" id="PS51752"/>
    </source>
</evidence>
<dbReference type="InterPro" id="IPR036404">
    <property type="entry name" value="Jacalin-like_lectin_dom_sf"/>
</dbReference>